<reference evidence="1 2" key="1">
    <citation type="journal article" date="2017" name="BMC Genomics">
        <title>Comparative genomic and phylogenomic analyses of the Bifidobacteriaceae family.</title>
        <authorList>
            <person name="Lugli G.A."/>
            <person name="Milani C."/>
            <person name="Turroni F."/>
            <person name="Duranti S."/>
            <person name="Mancabelli L."/>
            <person name="Mangifesta M."/>
            <person name="Ferrario C."/>
            <person name="Modesto M."/>
            <person name="Mattarelli P."/>
            <person name="Jiri K."/>
            <person name="van Sinderen D."/>
            <person name="Ventura M."/>
        </authorList>
    </citation>
    <scope>NUCLEOTIDE SEQUENCE [LARGE SCALE GENOMIC DNA]</scope>
    <source>
        <strain evidence="1 2">LMG 28769</strain>
    </source>
</reference>
<dbReference type="RefSeq" id="WP_094692391.1">
    <property type="nucleotide sequence ID" value="NZ_CALENZ010000037.1"/>
</dbReference>
<protein>
    <submittedName>
        <fullName evidence="1">Uncharacterized protein</fullName>
    </submittedName>
</protein>
<name>A0A261G9T1_9BIFI</name>
<dbReference type="EMBL" id="MWXA01000003">
    <property type="protein sequence ID" value="OZG67746.1"/>
    <property type="molecule type" value="Genomic_DNA"/>
</dbReference>
<gene>
    <name evidence="1" type="ORF">BAQU_0390</name>
</gene>
<keyword evidence="2" id="KW-1185">Reference proteome</keyword>
<dbReference type="GeneID" id="98295070"/>
<sequence>MLDLSVEMSASTTVISSTQPTFTIIIASQSQIPELQINADSAMIQLPGLDRSMQQVIAVEVPKEFDSSLLHAQILEVAGSCNDARNVGLHDQIFERIPKTATISSLAQTIVAVLIRFRLLDALLNEKSGLPAPGTEIQAGETPRCLDADSARVAKPKSHAKARHRWSKEVSALDFHINHEGVQANVRWVARNQMLIRKGASMVANPPLNKDGSLGFSARFSEQLRLEHAGQFKDFVTTEDIIVRSVNEVGLFLYFGGTNSWLVLKDDEGKTIHDWTVVA</sequence>
<evidence type="ECO:0000313" key="1">
    <source>
        <dbReference type="EMBL" id="OZG67746.1"/>
    </source>
</evidence>
<dbReference type="Proteomes" id="UP000216451">
    <property type="component" value="Unassembled WGS sequence"/>
</dbReference>
<evidence type="ECO:0000313" key="2">
    <source>
        <dbReference type="Proteomes" id="UP000216451"/>
    </source>
</evidence>
<comment type="caution">
    <text evidence="1">The sequence shown here is derived from an EMBL/GenBank/DDBJ whole genome shotgun (WGS) entry which is preliminary data.</text>
</comment>
<accession>A0A261G9T1</accession>
<dbReference type="OrthoDB" id="3238747at2"/>
<organism evidence="1 2">
    <name type="scientific">Bifidobacterium aquikefiri</name>
    <dbReference type="NCBI Taxonomy" id="1653207"/>
    <lineage>
        <taxon>Bacteria</taxon>
        <taxon>Bacillati</taxon>
        <taxon>Actinomycetota</taxon>
        <taxon>Actinomycetes</taxon>
        <taxon>Bifidobacteriales</taxon>
        <taxon>Bifidobacteriaceae</taxon>
        <taxon>Bifidobacterium</taxon>
    </lineage>
</organism>
<dbReference type="AlphaFoldDB" id="A0A261G9T1"/>
<proteinExistence type="predicted"/>